<evidence type="ECO:0000256" key="5">
    <source>
        <dbReference type="SAM" id="MobiDB-lite"/>
    </source>
</evidence>
<dbReference type="PANTHER" id="PTHR46233">
    <property type="entry name" value="HYDROXYACYLGLUTATHIONE HYDROLASE GLOC"/>
    <property type="match status" value="1"/>
</dbReference>
<dbReference type="Pfam" id="PF00753">
    <property type="entry name" value="Lactamase_B"/>
    <property type="match status" value="1"/>
</dbReference>
<proteinExistence type="predicted"/>
<dbReference type="GO" id="GO:0046872">
    <property type="term" value="F:metal ion binding"/>
    <property type="evidence" value="ECO:0007669"/>
    <property type="project" value="UniProtKB-KW"/>
</dbReference>
<keyword evidence="4" id="KW-0862">Zinc</keyword>
<dbReference type="Proteomes" id="UP000016569">
    <property type="component" value="Unassembled WGS sequence"/>
</dbReference>
<keyword evidence="3" id="KW-0378">Hydrolase</keyword>
<gene>
    <name evidence="7" type="ORF">MBEBAB_2241</name>
</gene>
<sequence>MSARAVQVNDRVSFAARRGYLDGMTQPASPIGVFIAPVTPLQQNCTVVWCTATSKAAVIDPGGGVDMILAEVKRRGLTLDQIWITHGHIDHAGGAAEMKEKSGVRIEGPHPEDQFLIEGLAAQGQMYGMPEARTFETDRWLDEGDVMTLGETVWEVRHCPGHTPGHVIFFNRAARFAQVGDVLFKGSIGRTDFPRGDHQTLLDSVVTKLWPLGDDVTFAPGHGPVSTLGEERRTNPFVSDSALKRA</sequence>
<name>A0A8E0NCY2_9CAUL</name>
<dbReference type="PANTHER" id="PTHR46233:SF3">
    <property type="entry name" value="HYDROXYACYLGLUTATHIONE HYDROLASE GLOC"/>
    <property type="match status" value="1"/>
</dbReference>
<dbReference type="EMBL" id="BATC01000047">
    <property type="protein sequence ID" value="GAD59991.1"/>
    <property type="molecule type" value="Genomic_DNA"/>
</dbReference>
<accession>A0A8E0NCY2</accession>
<dbReference type="InterPro" id="IPR001279">
    <property type="entry name" value="Metallo-B-lactamas"/>
</dbReference>
<comment type="cofactor">
    <cofactor evidence="1">
        <name>Zn(2+)</name>
        <dbReference type="ChEBI" id="CHEBI:29105"/>
    </cofactor>
</comment>
<evidence type="ECO:0000256" key="1">
    <source>
        <dbReference type="ARBA" id="ARBA00001947"/>
    </source>
</evidence>
<dbReference type="InterPro" id="IPR036866">
    <property type="entry name" value="RibonucZ/Hydroxyglut_hydro"/>
</dbReference>
<dbReference type="Gene3D" id="3.60.15.10">
    <property type="entry name" value="Ribonuclease Z/Hydroxyacylglutathione hydrolase-like"/>
    <property type="match status" value="1"/>
</dbReference>
<feature type="region of interest" description="Disordered" evidence="5">
    <location>
        <begin position="221"/>
        <end position="246"/>
    </location>
</feature>
<protein>
    <submittedName>
        <fullName evidence="7">Hypothetical metal-binding enzyme, YcbL homolog</fullName>
    </submittedName>
</protein>
<dbReference type="GO" id="GO:0016787">
    <property type="term" value="F:hydrolase activity"/>
    <property type="evidence" value="ECO:0007669"/>
    <property type="project" value="UniProtKB-KW"/>
</dbReference>
<evidence type="ECO:0000256" key="2">
    <source>
        <dbReference type="ARBA" id="ARBA00022723"/>
    </source>
</evidence>
<organism evidence="7 8">
    <name type="scientific">Brevundimonas abyssalis TAR-001</name>
    <dbReference type="NCBI Taxonomy" id="1391729"/>
    <lineage>
        <taxon>Bacteria</taxon>
        <taxon>Pseudomonadati</taxon>
        <taxon>Pseudomonadota</taxon>
        <taxon>Alphaproteobacteria</taxon>
        <taxon>Caulobacterales</taxon>
        <taxon>Caulobacteraceae</taxon>
        <taxon>Brevundimonas</taxon>
    </lineage>
</organism>
<dbReference type="SUPFAM" id="SSF56281">
    <property type="entry name" value="Metallo-hydrolase/oxidoreductase"/>
    <property type="match status" value="1"/>
</dbReference>
<dbReference type="InterPro" id="IPR051453">
    <property type="entry name" value="MBL_Glyoxalase_II"/>
</dbReference>
<comment type="caution">
    <text evidence="7">The sequence shown here is derived from an EMBL/GenBank/DDBJ whole genome shotgun (WGS) entry which is preliminary data.</text>
</comment>
<evidence type="ECO:0000256" key="4">
    <source>
        <dbReference type="ARBA" id="ARBA00022833"/>
    </source>
</evidence>
<evidence type="ECO:0000259" key="6">
    <source>
        <dbReference type="SMART" id="SM00849"/>
    </source>
</evidence>
<keyword evidence="8" id="KW-1185">Reference proteome</keyword>
<evidence type="ECO:0000313" key="7">
    <source>
        <dbReference type="EMBL" id="GAD59991.1"/>
    </source>
</evidence>
<dbReference type="CDD" id="cd07737">
    <property type="entry name" value="YcbL-like_MBL-fold"/>
    <property type="match status" value="1"/>
</dbReference>
<dbReference type="AlphaFoldDB" id="A0A8E0NCY2"/>
<keyword evidence="2" id="KW-0479">Metal-binding</keyword>
<dbReference type="SMART" id="SM00849">
    <property type="entry name" value="Lactamase_B"/>
    <property type="match status" value="1"/>
</dbReference>
<feature type="domain" description="Metallo-beta-lactamase" evidence="6">
    <location>
        <begin position="42"/>
        <end position="222"/>
    </location>
</feature>
<evidence type="ECO:0000256" key="3">
    <source>
        <dbReference type="ARBA" id="ARBA00022801"/>
    </source>
</evidence>
<reference evidence="8" key="1">
    <citation type="journal article" date="2013" name="Genome Announc.">
        <title>Draft Genome Sequence of the Dimorphic Prosthecate Bacterium Brevundimonas abyssalis TAR-001T.</title>
        <authorList>
            <person name="Tsubouchi T."/>
            <person name="Nishi S."/>
            <person name="Usui K."/>
            <person name="Shimane Y."/>
            <person name="Takaki Y."/>
            <person name="Maruyama T."/>
            <person name="Hatada Y."/>
        </authorList>
    </citation>
    <scope>NUCLEOTIDE SEQUENCE [LARGE SCALE GENOMIC DNA]</scope>
    <source>
        <strain evidence="8">TAR-001</strain>
    </source>
</reference>
<evidence type="ECO:0000313" key="8">
    <source>
        <dbReference type="Proteomes" id="UP000016569"/>
    </source>
</evidence>